<keyword evidence="2" id="KW-1185">Reference proteome</keyword>
<gene>
    <name evidence="1" type="ORF">OWV82_022922</name>
</gene>
<sequence>MPLPWKKTKGSGSRISRWVADLQSPPRRGGSLVVETGFPTSLVDLFVKNRDRLKKQSKKKSQSQPTLEISSPFMASSPPPCYDKSRMVVLSSGCQRNEPRNETKSTPTPTPVQEAIVGKECDSNDDHDGAGCDDASKKRNVWTAVLRVFFVVVLALSTKRLALGITKSAFLLLLLEFVLTRVLRFLRPCSKASAGFNSFLEKVKILCFSNSKKEEIERCEEDSTKACTNDVCDSSVEEIQAVESNHVEVIYVEEIRDKKADTEPVSGDGRGRRSDMETKERTEHKNEEKVDVLVCKREEKVDVLVCKKEQRRSSKMRATFVKKLVPRKLRISKKGKQTKEKEMESNAENGSGLGEDKQARIHRLEDQQNKDNQQEHDSESNLSQFREEECDDEITTQSQTESEMTTSTIEVTMQPQGKGNSGYLILCSIALAGLVGGRVLALVLIVGWCVGLKLARVTISS</sequence>
<name>A0ACC1WVK4_MELAZ</name>
<dbReference type="EMBL" id="CM051406">
    <property type="protein sequence ID" value="KAJ4702942.1"/>
    <property type="molecule type" value="Genomic_DNA"/>
</dbReference>
<proteinExistence type="predicted"/>
<dbReference type="Proteomes" id="UP001164539">
    <property type="component" value="Chromosome 13"/>
</dbReference>
<protein>
    <submittedName>
        <fullName evidence="1">Ethylene-responsive nuclear / ethylene-regulated nuclear protein (ERT2)-like protein</fullName>
    </submittedName>
</protein>
<evidence type="ECO:0000313" key="1">
    <source>
        <dbReference type="EMBL" id="KAJ4702942.1"/>
    </source>
</evidence>
<comment type="caution">
    <text evidence="1">The sequence shown here is derived from an EMBL/GenBank/DDBJ whole genome shotgun (WGS) entry which is preliminary data.</text>
</comment>
<organism evidence="1 2">
    <name type="scientific">Melia azedarach</name>
    <name type="common">Chinaberry tree</name>
    <dbReference type="NCBI Taxonomy" id="155640"/>
    <lineage>
        <taxon>Eukaryota</taxon>
        <taxon>Viridiplantae</taxon>
        <taxon>Streptophyta</taxon>
        <taxon>Embryophyta</taxon>
        <taxon>Tracheophyta</taxon>
        <taxon>Spermatophyta</taxon>
        <taxon>Magnoliopsida</taxon>
        <taxon>eudicotyledons</taxon>
        <taxon>Gunneridae</taxon>
        <taxon>Pentapetalae</taxon>
        <taxon>rosids</taxon>
        <taxon>malvids</taxon>
        <taxon>Sapindales</taxon>
        <taxon>Meliaceae</taxon>
        <taxon>Melia</taxon>
    </lineage>
</organism>
<accession>A0ACC1WVK4</accession>
<reference evidence="1 2" key="1">
    <citation type="journal article" date="2023" name="Science">
        <title>Complex scaffold remodeling in plant triterpene biosynthesis.</title>
        <authorList>
            <person name="De La Pena R."/>
            <person name="Hodgson H."/>
            <person name="Liu J.C."/>
            <person name="Stephenson M.J."/>
            <person name="Martin A.C."/>
            <person name="Owen C."/>
            <person name="Harkess A."/>
            <person name="Leebens-Mack J."/>
            <person name="Jimenez L.E."/>
            <person name="Osbourn A."/>
            <person name="Sattely E.S."/>
        </authorList>
    </citation>
    <scope>NUCLEOTIDE SEQUENCE [LARGE SCALE GENOMIC DNA]</scope>
    <source>
        <strain evidence="2">cv. JPN11</strain>
        <tissue evidence="1">Leaf</tissue>
    </source>
</reference>
<evidence type="ECO:0000313" key="2">
    <source>
        <dbReference type="Proteomes" id="UP001164539"/>
    </source>
</evidence>